<dbReference type="PANTHER" id="PTHR36836:SF1">
    <property type="entry name" value="COLANIC ACID BIOSYNTHESIS PROTEIN WCAK"/>
    <property type="match status" value="1"/>
</dbReference>
<comment type="caution">
    <text evidence="2">The sequence shown here is derived from an EMBL/GenBank/DDBJ whole genome shotgun (WGS) entry which is preliminary data.</text>
</comment>
<reference evidence="2" key="2">
    <citation type="journal article" date="2021" name="Microbiome">
        <title>Successional dynamics and alternative stable states in a saline activated sludge microbial community over 9 years.</title>
        <authorList>
            <person name="Wang Y."/>
            <person name="Ye J."/>
            <person name="Ju F."/>
            <person name="Liu L."/>
            <person name="Boyd J.A."/>
            <person name="Deng Y."/>
            <person name="Parks D.H."/>
            <person name="Jiang X."/>
            <person name="Yin X."/>
            <person name="Woodcroft B.J."/>
            <person name="Tyson G.W."/>
            <person name="Hugenholtz P."/>
            <person name="Polz M.F."/>
            <person name="Zhang T."/>
        </authorList>
    </citation>
    <scope>NUCLEOTIDE SEQUENCE</scope>
    <source>
        <strain evidence="2">HKST-UBA11</strain>
    </source>
</reference>
<dbReference type="GO" id="GO:0016740">
    <property type="term" value="F:transferase activity"/>
    <property type="evidence" value="ECO:0007669"/>
    <property type="project" value="UniProtKB-KW"/>
</dbReference>
<organism evidence="2 3">
    <name type="scientific">Candidatus Dojkabacteria bacterium</name>
    <dbReference type="NCBI Taxonomy" id="2099670"/>
    <lineage>
        <taxon>Bacteria</taxon>
        <taxon>Candidatus Dojkabacteria</taxon>
    </lineage>
</organism>
<dbReference type="PANTHER" id="PTHR36836">
    <property type="entry name" value="COLANIC ACID BIOSYNTHESIS PROTEIN WCAK"/>
    <property type="match status" value="1"/>
</dbReference>
<feature type="domain" description="Polysaccharide pyruvyl transferase" evidence="1">
    <location>
        <begin position="21"/>
        <end position="303"/>
    </location>
</feature>
<name>A0A955RJV9_9BACT</name>
<dbReference type="Proteomes" id="UP000754563">
    <property type="component" value="Unassembled WGS sequence"/>
</dbReference>
<dbReference type="AlphaFoldDB" id="A0A955RJV9"/>
<sequence>MTKTEEKKQKVLVCGSYHANNLGDMAILDTLLKQLGTEKYDITVLSKNPSKVIHVLQLREYISFIKSTKIFSILKAIIKTDKVMIGGGGLFFDYSFFDTIFLIGKSQLMVWVIITIWAGLWRKEVEWIGLGIGPLTKFGKILVKFASFFVNKVIVRDIASHSILKEELGIRKTQKASDIVYLRKSPEQVQTLHKMKATKPGERKLLLTFKQGQLPFETYASVVDQIKNDFPDYTLTYFSTNPKRDNELHIKLAKETNSLFIDTSSFTIEQFYGLFTFADIVISMRMHALLIGYQEGVLGIGISSEASEYAGPDDTNKVISLQKELYGNDLFIRRLRYKKVKELLYTITGDAETTRVESEENYEKQYSLAGNSYSF</sequence>
<keyword evidence="2" id="KW-0808">Transferase</keyword>
<dbReference type="InterPro" id="IPR007345">
    <property type="entry name" value="Polysacch_pyruvyl_Trfase"/>
</dbReference>
<protein>
    <submittedName>
        <fullName evidence="2">Polysaccharide pyruvyl transferase family protein</fullName>
    </submittedName>
</protein>
<dbReference type="Pfam" id="PF04230">
    <property type="entry name" value="PS_pyruv_trans"/>
    <property type="match status" value="1"/>
</dbReference>
<proteinExistence type="predicted"/>
<accession>A0A955RJV9</accession>
<reference evidence="2" key="1">
    <citation type="submission" date="2020-04" db="EMBL/GenBank/DDBJ databases">
        <authorList>
            <person name="Zhang T."/>
        </authorList>
    </citation>
    <scope>NUCLEOTIDE SEQUENCE</scope>
    <source>
        <strain evidence="2">HKST-UBA11</strain>
    </source>
</reference>
<dbReference type="EMBL" id="JAGQLH010000005">
    <property type="protein sequence ID" value="MCA9385151.1"/>
    <property type="molecule type" value="Genomic_DNA"/>
</dbReference>
<evidence type="ECO:0000313" key="3">
    <source>
        <dbReference type="Proteomes" id="UP000754563"/>
    </source>
</evidence>
<evidence type="ECO:0000259" key="1">
    <source>
        <dbReference type="Pfam" id="PF04230"/>
    </source>
</evidence>
<gene>
    <name evidence="2" type="ORF">KC717_00720</name>
</gene>
<evidence type="ECO:0000313" key="2">
    <source>
        <dbReference type="EMBL" id="MCA9385151.1"/>
    </source>
</evidence>